<evidence type="ECO:0000256" key="4">
    <source>
        <dbReference type="PIRSR" id="PIRSR000390-2"/>
    </source>
</evidence>
<proteinExistence type="inferred from homology"/>
<dbReference type="Gene3D" id="3.40.640.10">
    <property type="entry name" value="Type I PLP-dependent aspartate aminotransferase-like (Major domain)"/>
    <property type="match status" value="1"/>
</dbReference>
<accession>A0A1F6GG43</accession>
<protein>
    <submittedName>
        <fullName evidence="6">Erythromycin biosynthesis sensory transduction protein eryC1</fullName>
    </submittedName>
</protein>
<dbReference type="InterPro" id="IPR015422">
    <property type="entry name" value="PyrdxlP-dep_Trfase_small"/>
</dbReference>
<sequence>MNLFLQVQPIFNQVDGWYMEIINNTAFAGGNHVAAFEEAFATYCGTKYAVGVGSGTDALRFAMLAAGIGQGDEVLVPTNTFMATSESVTQCGATPVFVDVLPGTYNMDPKAAEKAITSKTKALLPVHLYGQPADMDALLSLAEKKGLLLIEDACQAHGATYKGKRAGSMGAAAAFSLYPGKNLGAFGEAGAITTNDPEIARLAKQYREHGQSKKYYHASEGYNGRMDNLQAASVRAKLPLLDGWNQKRRERAQWYFEGLGKVSQVTLPKEADGAQSVWHLFVILVPEAQKLMDHLATKNISTAYHYPVPLHLQDAYQFMGLGRGTFPVAENAADHLLSLPLFPELNKAQIERVIAEIKAFFGA</sequence>
<dbReference type="GO" id="GO:0000271">
    <property type="term" value="P:polysaccharide biosynthetic process"/>
    <property type="evidence" value="ECO:0007669"/>
    <property type="project" value="TreeGrafter"/>
</dbReference>
<feature type="active site" description="Proton acceptor" evidence="3">
    <location>
        <position position="181"/>
    </location>
</feature>
<dbReference type="SUPFAM" id="SSF53383">
    <property type="entry name" value="PLP-dependent transferases"/>
    <property type="match status" value="1"/>
</dbReference>
<dbReference type="PIRSF" id="PIRSF000390">
    <property type="entry name" value="PLP_StrS"/>
    <property type="match status" value="1"/>
</dbReference>
<evidence type="ECO:0000256" key="1">
    <source>
        <dbReference type="ARBA" id="ARBA00022898"/>
    </source>
</evidence>
<dbReference type="PANTHER" id="PTHR30244">
    <property type="entry name" value="TRANSAMINASE"/>
    <property type="match status" value="1"/>
</dbReference>
<dbReference type="PANTHER" id="PTHR30244:SF36">
    <property type="entry name" value="3-OXO-GLUCOSE-6-PHOSPHATE:GLUTAMATE AMINOTRANSFERASE"/>
    <property type="match status" value="1"/>
</dbReference>
<dbReference type="AlphaFoldDB" id="A0A1F6GG43"/>
<evidence type="ECO:0000313" key="6">
    <source>
        <dbReference type="EMBL" id="OGG97067.1"/>
    </source>
</evidence>
<dbReference type="InterPro" id="IPR015424">
    <property type="entry name" value="PyrdxlP-dep_Trfase"/>
</dbReference>
<dbReference type="InterPro" id="IPR000653">
    <property type="entry name" value="DegT/StrS_aminotransferase"/>
</dbReference>
<evidence type="ECO:0000313" key="7">
    <source>
        <dbReference type="Proteomes" id="UP000178449"/>
    </source>
</evidence>
<reference evidence="6 7" key="1">
    <citation type="journal article" date="2016" name="Nat. Commun.">
        <title>Thousands of microbial genomes shed light on interconnected biogeochemical processes in an aquifer system.</title>
        <authorList>
            <person name="Anantharaman K."/>
            <person name="Brown C.T."/>
            <person name="Hug L.A."/>
            <person name="Sharon I."/>
            <person name="Castelle C.J."/>
            <person name="Probst A.J."/>
            <person name="Thomas B.C."/>
            <person name="Singh A."/>
            <person name="Wilkins M.J."/>
            <person name="Karaoz U."/>
            <person name="Brodie E.L."/>
            <person name="Williams K.H."/>
            <person name="Hubbard S.S."/>
            <person name="Banfield J.F."/>
        </authorList>
    </citation>
    <scope>NUCLEOTIDE SEQUENCE [LARGE SCALE GENOMIC DNA]</scope>
</reference>
<gene>
    <name evidence="6" type="ORF">A2527_02795</name>
</gene>
<dbReference type="Proteomes" id="UP000178449">
    <property type="component" value="Unassembled WGS sequence"/>
</dbReference>
<evidence type="ECO:0000256" key="2">
    <source>
        <dbReference type="ARBA" id="ARBA00037999"/>
    </source>
</evidence>
<dbReference type="EMBL" id="MFNE01000006">
    <property type="protein sequence ID" value="OGG97067.1"/>
    <property type="molecule type" value="Genomic_DNA"/>
</dbReference>
<comment type="similarity">
    <text evidence="2 5">Belongs to the DegT/DnrJ/EryC1 family.</text>
</comment>
<dbReference type="STRING" id="1817772.A2527_02795"/>
<feature type="modified residue" description="N6-(pyridoxal phosphate)lysine" evidence="4">
    <location>
        <position position="181"/>
    </location>
</feature>
<dbReference type="Gene3D" id="3.90.1150.10">
    <property type="entry name" value="Aspartate Aminotransferase, domain 1"/>
    <property type="match status" value="1"/>
</dbReference>
<dbReference type="CDD" id="cd00616">
    <property type="entry name" value="AHBA_syn"/>
    <property type="match status" value="1"/>
</dbReference>
<dbReference type="Pfam" id="PF01041">
    <property type="entry name" value="DegT_DnrJ_EryC1"/>
    <property type="match status" value="1"/>
</dbReference>
<name>A0A1F6GG43_9PROT</name>
<dbReference type="GO" id="GO:0008483">
    <property type="term" value="F:transaminase activity"/>
    <property type="evidence" value="ECO:0007669"/>
    <property type="project" value="TreeGrafter"/>
</dbReference>
<evidence type="ECO:0000256" key="5">
    <source>
        <dbReference type="RuleBase" id="RU004508"/>
    </source>
</evidence>
<dbReference type="GO" id="GO:0030170">
    <property type="term" value="F:pyridoxal phosphate binding"/>
    <property type="evidence" value="ECO:0007669"/>
    <property type="project" value="TreeGrafter"/>
</dbReference>
<keyword evidence="1 4" id="KW-0663">Pyridoxal phosphate</keyword>
<dbReference type="InterPro" id="IPR015421">
    <property type="entry name" value="PyrdxlP-dep_Trfase_major"/>
</dbReference>
<comment type="caution">
    <text evidence="6">The sequence shown here is derived from an EMBL/GenBank/DDBJ whole genome shotgun (WGS) entry which is preliminary data.</text>
</comment>
<organism evidence="6 7">
    <name type="scientific">Candidatus Lambdaproteobacteria bacterium RIFOXYD2_FULL_50_16</name>
    <dbReference type="NCBI Taxonomy" id="1817772"/>
    <lineage>
        <taxon>Bacteria</taxon>
        <taxon>Pseudomonadati</taxon>
        <taxon>Pseudomonadota</taxon>
        <taxon>Candidatus Lambdaproteobacteria</taxon>
    </lineage>
</organism>
<evidence type="ECO:0000256" key="3">
    <source>
        <dbReference type="PIRSR" id="PIRSR000390-1"/>
    </source>
</evidence>